<comment type="caution">
    <text evidence="2">The sequence shown here is derived from an EMBL/GenBank/DDBJ whole genome shotgun (WGS) entry which is preliminary data.</text>
</comment>
<name>A0A8K0JW18_LADFU</name>
<dbReference type="Pfam" id="PF07686">
    <property type="entry name" value="V-set"/>
    <property type="match status" value="1"/>
</dbReference>
<dbReference type="InterPro" id="IPR003599">
    <property type="entry name" value="Ig_sub"/>
</dbReference>
<dbReference type="EMBL" id="KZ308155">
    <property type="protein sequence ID" value="KAG8223244.1"/>
    <property type="molecule type" value="Genomic_DNA"/>
</dbReference>
<dbReference type="InterPro" id="IPR036179">
    <property type="entry name" value="Ig-like_dom_sf"/>
</dbReference>
<dbReference type="PANTHER" id="PTHR23278">
    <property type="entry name" value="SIDESTEP PROTEIN"/>
    <property type="match status" value="1"/>
</dbReference>
<accession>A0A8K0JW18</accession>
<dbReference type="Gene3D" id="2.60.40.10">
    <property type="entry name" value="Immunoglobulins"/>
    <property type="match status" value="1"/>
</dbReference>
<dbReference type="OrthoDB" id="10055806at2759"/>
<dbReference type="SUPFAM" id="SSF48726">
    <property type="entry name" value="Immunoglobulin"/>
    <property type="match status" value="1"/>
</dbReference>
<sequence length="187" mass="21306">MVSETSAVAGGVAKLPCDISPPMPGDKVYLVIWYKEGAITPIYSFDSRGKSFDQARHWADEQTLGGRAYFRFTDEPAKLTVESVKDGDGGVYRCRVDFKKSPTRNTKVNLTVLIFFFLISAFNSNRKKFIFSVRPEIIRRSRAELKSPNYANGFQMELVSVAEHRFCIPFERNFRRNRDVAGIRSFA</sequence>
<reference evidence="2" key="2">
    <citation type="submission" date="2017-10" db="EMBL/GenBank/DDBJ databases">
        <title>Ladona fulva Genome sequencing and assembly.</title>
        <authorList>
            <person name="Murali S."/>
            <person name="Richards S."/>
            <person name="Bandaranaike D."/>
            <person name="Bellair M."/>
            <person name="Blankenburg K."/>
            <person name="Chao H."/>
            <person name="Dinh H."/>
            <person name="Doddapaneni H."/>
            <person name="Dugan-Rocha S."/>
            <person name="Elkadiri S."/>
            <person name="Gnanaolivu R."/>
            <person name="Hernandez B."/>
            <person name="Skinner E."/>
            <person name="Javaid M."/>
            <person name="Lee S."/>
            <person name="Li M."/>
            <person name="Ming W."/>
            <person name="Munidasa M."/>
            <person name="Muniz J."/>
            <person name="Nguyen L."/>
            <person name="Hughes D."/>
            <person name="Osuji N."/>
            <person name="Pu L.-L."/>
            <person name="Puazo M."/>
            <person name="Qu C."/>
            <person name="Quiroz J."/>
            <person name="Raj R."/>
            <person name="Weissenberger G."/>
            <person name="Xin Y."/>
            <person name="Zou X."/>
            <person name="Han Y."/>
            <person name="Worley K."/>
            <person name="Muzny D."/>
            <person name="Gibbs R."/>
        </authorList>
    </citation>
    <scope>NUCLEOTIDE SEQUENCE</scope>
    <source>
        <strain evidence="2">Sampled in the wild</strain>
    </source>
</reference>
<reference evidence="2" key="1">
    <citation type="submission" date="2013-04" db="EMBL/GenBank/DDBJ databases">
        <authorList>
            <person name="Qu J."/>
            <person name="Murali S.C."/>
            <person name="Bandaranaike D."/>
            <person name="Bellair M."/>
            <person name="Blankenburg K."/>
            <person name="Chao H."/>
            <person name="Dinh H."/>
            <person name="Doddapaneni H."/>
            <person name="Downs B."/>
            <person name="Dugan-Rocha S."/>
            <person name="Elkadiri S."/>
            <person name="Gnanaolivu R.D."/>
            <person name="Hernandez B."/>
            <person name="Javaid M."/>
            <person name="Jayaseelan J.C."/>
            <person name="Lee S."/>
            <person name="Li M."/>
            <person name="Ming W."/>
            <person name="Munidasa M."/>
            <person name="Muniz J."/>
            <person name="Nguyen L."/>
            <person name="Ongeri F."/>
            <person name="Osuji N."/>
            <person name="Pu L.-L."/>
            <person name="Puazo M."/>
            <person name="Qu C."/>
            <person name="Quiroz J."/>
            <person name="Raj R."/>
            <person name="Weissenberger G."/>
            <person name="Xin Y."/>
            <person name="Zou X."/>
            <person name="Han Y."/>
            <person name="Richards S."/>
            <person name="Worley K."/>
            <person name="Muzny D."/>
            <person name="Gibbs R."/>
        </authorList>
    </citation>
    <scope>NUCLEOTIDE SEQUENCE</scope>
    <source>
        <strain evidence="2">Sampled in the wild</strain>
    </source>
</reference>
<evidence type="ECO:0000259" key="1">
    <source>
        <dbReference type="PROSITE" id="PS50835"/>
    </source>
</evidence>
<dbReference type="CDD" id="cd00096">
    <property type="entry name" value="Ig"/>
    <property type="match status" value="1"/>
</dbReference>
<evidence type="ECO:0000313" key="3">
    <source>
        <dbReference type="Proteomes" id="UP000792457"/>
    </source>
</evidence>
<keyword evidence="3" id="KW-1185">Reference proteome</keyword>
<dbReference type="Proteomes" id="UP000792457">
    <property type="component" value="Unassembled WGS sequence"/>
</dbReference>
<dbReference type="PANTHER" id="PTHR23278:SF30">
    <property type="entry name" value="SIDESTEP VIII, ISOFORM B"/>
    <property type="match status" value="1"/>
</dbReference>
<dbReference type="InterPro" id="IPR013783">
    <property type="entry name" value="Ig-like_fold"/>
</dbReference>
<organism evidence="2 3">
    <name type="scientific">Ladona fulva</name>
    <name type="common">Scarce chaser dragonfly</name>
    <name type="synonym">Libellula fulva</name>
    <dbReference type="NCBI Taxonomy" id="123851"/>
    <lineage>
        <taxon>Eukaryota</taxon>
        <taxon>Metazoa</taxon>
        <taxon>Ecdysozoa</taxon>
        <taxon>Arthropoda</taxon>
        <taxon>Hexapoda</taxon>
        <taxon>Insecta</taxon>
        <taxon>Pterygota</taxon>
        <taxon>Palaeoptera</taxon>
        <taxon>Odonata</taxon>
        <taxon>Epiprocta</taxon>
        <taxon>Anisoptera</taxon>
        <taxon>Libelluloidea</taxon>
        <taxon>Libellulidae</taxon>
        <taxon>Ladona</taxon>
    </lineage>
</organism>
<proteinExistence type="predicted"/>
<dbReference type="AlphaFoldDB" id="A0A8K0JW18"/>
<dbReference type="SMART" id="SM00409">
    <property type="entry name" value="IG"/>
    <property type="match status" value="1"/>
</dbReference>
<evidence type="ECO:0000313" key="2">
    <source>
        <dbReference type="EMBL" id="KAG8223244.1"/>
    </source>
</evidence>
<dbReference type="InterPro" id="IPR007110">
    <property type="entry name" value="Ig-like_dom"/>
</dbReference>
<dbReference type="InterPro" id="IPR013106">
    <property type="entry name" value="Ig_V-set"/>
</dbReference>
<dbReference type="PROSITE" id="PS50835">
    <property type="entry name" value="IG_LIKE"/>
    <property type="match status" value="1"/>
</dbReference>
<protein>
    <recommendedName>
        <fullName evidence="1">Ig-like domain-containing protein</fullName>
    </recommendedName>
</protein>
<gene>
    <name evidence="2" type="ORF">J437_LFUL003596</name>
</gene>
<feature type="domain" description="Ig-like" evidence="1">
    <location>
        <begin position="1"/>
        <end position="111"/>
    </location>
</feature>